<dbReference type="GO" id="GO:0015473">
    <property type="term" value="F:fimbrial usher porin activity"/>
    <property type="evidence" value="ECO:0007669"/>
    <property type="project" value="InterPro"/>
</dbReference>
<dbReference type="InterPro" id="IPR042186">
    <property type="entry name" value="FimD_plug_dom"/>
</dbReference>
<keyword evidence="6 10" id="KW-0812">Transmembrane</keyword>
<dbReference type="InterPro" id="IPR000015">
    <property type="entry name" value="Fimb_usher"/>
</dbReference>
<dbReference type="InterPro" id="IPR037224">
    <property type="entry name" value="PapC_N_sf"/>
</dbReference>
<evidence type="ECO:0000256" key="1">
    <source>
        <dbReference type="ARBA" id="ARBA00004571"/>
    </source>
</evidence>
<evidence type="ECO:0000313" key="13">
    <source>
        <dbReference type="EMBL" id="MBA6097337.1"/>
    </source>
</evidence>
<dbReference type="Gene3D" id="2.60.40.2070">
    <property type="match status" value="1"/>
</dbReference>
<keyword evidence="9 10" id="KW-0998">Cell outer membrane</keyword>
<dbReference type="Gene3D" id="3.10.20.410">
    <property type="match status" value="1"/>
</dbReference>
<dbReference type="PANTHER" id="PTHR30451:SF21">
    <property type="entry name" value="FIMBRIAL USHER DOMAIN-CONTAINING PROTEIN YDET-RELATED"/>
    <property type="match status" value="1"/>
</dbReference>
<evidence type="ECO:0000313" key="14">
    <source>
        <dbReference type="Proteomes" id="UP000545074"/>
    </source>
</evidence>
<feature type="signal peptide" evidence="11">
    <location>
        <begin position="1"/>
        <end position="33"/>
    </location>
</feature>
<comment type="caution">
    <text evidence="13">The sequence shown here is derived from an EMBL/GenBank/DDBJ whole genome shotgun (WGS) entry which is preliminary data.</text>
</comment>
<keyword evidence="4" id="KW-1134">Transmembrane beta strand</keyword>
<evidence type="ECO:0000259" key="12">
    <source>
        <dbReference type="Pfam" id="PF13954"/>
    </source>
</evidence>
<evidence type="ECO:0000256" key="8">
    <source>
        <dbReference type="ARBA" id="ARBA00023136"/>
    </source>
</evidence>
<dbReference type="Pfam" id="PF00577">
    <property type="entry name" value="Usher"/>
    <property type="match status" value="1"/>
</dbReference>
<evidence type="ECO:0000256" key="3">
    <source>
        <dbReference type="ARBA" id="ARBA00022448"/>
    </source>
</evidence>
<gene>
    <name evidence="13" type="ORF">H4C80_09415</name>
</gene>
<keyword evidence="8 10" id="KW-0472">Membrane</keyword>
<evidence type="ECO:0000256" key="7">
    <source>
        <dbReference type="ARBA" id="ARBA00022729"/>
    </source>
</evidence>
<dbReference type="EMBL" id="JACGCX010000004">
    <property type="protein sequence ID" value="MBA6097337.1"/>
    <property type="molecule type" value="Genomic_DNA"/>
</dbReference>
<dbReference type="InterPro" id="IPR025885">
    <property type="entry name" value="PapC_N"/>
</dbReference>
<feature type="domain" description="PapC N-terminal" evidence="12">
    <location>
        <begin position="36"/>
        <end position="186"/>
    </location>
</feature>
<keyword evidence="5 10" id="KW-1029">Fimbrium biogenesis</keyword>
<dbReference type="SUPFAM" id="SSF141729">
    <property type="entry name" value="FimD N-terminal domain-like"/>
    <property type="match status" value="1"/>
</dbReference>
<dbReference type="Gene3D" id="2.60.40.3110">
    <property type="match status" value="1"/>
</dbReference>
<dbReference type="InterPro" id="IPR018030">
    <property type="entry name" value="Fimbrial_membr_usher_CS"/>
</dbReference>
<reference evidence="13 14" key="1">
    <citation type="submission" date="2020-07" db="EMBL/GenBank/DDBJ databases">
        <title>Diversity of carbapenemase encoding genes among Pseudomonas putida group clinical isolates in a tertiary Brazilian hospital.</title>
        <authorList>
            <person name="Alberto-Lei F."/>
            <person name="Nodari C.S."/>
            <person name="Streling A.P."/>
            <person name="Paulino J.T."/>
            <person name="Bessa-Neto F.O."/>
            <person name="Cayo R."/>
            <person name="Gales A.C."/>
        </authorList>
    </citation>
    <scope>NUCLEOTIDE SEQUENCE [LARGE SCALE GENOMIC DNA]</scope>
    <source>
        <strain evidence="13 14">12815</strain>
    </source>
</reference>
<dbReference type="GO" id="GO:0009279">
    <property type="term" value="C:cell outer membrane"/>
    <property type="evidence" value="ECO:0007669"/>
    <property type="project" value="UniProtKB-SubCell"/>
</dbReference>
<keyword evidence="7 11" id="KW-0732">Signal</keyword>
<protein>
    <submittedName>
        <fullName evidence="13">Fimbrial biogenesis outer membrane usher protein</fullName>
    </submittedName>
</protein>
<dbReference type="Pfam" id="PF13954">
    <property type="entry name" value="PapC_N"/>
    <property type="match status" value="1"/>
</dbReference>
<feature type="chain" id="PRO_5030550376" evidence="11">
    <location>
        <begin position="34"/>
        <end position="860"/>
    </location>
</feature>
<dbReference type="PANTHER" id="PTHR30451">
    <property type="entry name" value="OUTER MEMBRANE USHER PROTEIN"/>
    <property type="match status" value="1"/>
</dbReference>
<dbReference type="Proteomes" id="UP000545074">
    <property type="component" value="Unassembled WGS sequence"/>
</dbReference>
<dbReference type="Gene3D" id="2.60.40.2610">
    <property type="entry name" value="Outer membrane usher protein FimD, plug domain"/>
    <property type="match status" value="1"/>
</dbReference>
<proteinExistence type="inferred from homology"/>
<dbReference type="InterPro" id="IPR043142">
    <property type="entry name" value="PapC-like_C_sf"/>
</dbReference>
<keyword evidence="3 10" id="KW-0813">Transport</keyword>
<evidence type="ECO:0000256" key="9">
    <source>
        <dbReference type="ARBA" id="ARBA00023237"/>
    </source>
</evidence>
<evidence type="ECO:0000256" key="2">
    <source>
        <dbReference type="ARBA" id="ARBA00008064"/>
    </source>
</evidence>
<accession>A0A7W2KF33</accession>
<name>A0A7W2KF33_9PSED</name>
<dbReference type="GO" id="GO:0009297">
    <property type="term" value="P:pilus assembly"/>
    <property type="evidence" value="ECO:0007669"/>
    <property type="project" value="InterPro"/>
</dbReference>
<comment type="subcellular location">
    <subcellularLocation>
        <location evidence="1 10">Cell outer membrane</location>
        <topology evidence="1 10">Multi-pass membrane protein</topology>
    </subcellularLocation>
</comment>
<sequence length="860" mass="92854">MLRSFQLVRCRAMKAFGCPLLAAAALQVAPAYAGYEFDASFLEIGGGQSSAAVKQQISAMSNGQLPGVYRVEVHLNQHSIAQRDVRFVRATGAQERSSTGLFPCLDTEFFRTQGVAEAALQNRNDADPSCIAFDQGLAGVSYDYDFNRQIISIEIPQAYLGSIPFEVRRRQWSVGERVAFTNYSFTGSTVKSDSGHRNDQFASLRSGINVGAWRLRNFSTWQKGSSTPGRWDSLETYAQRDMGNLMAIATLGDSTTEGDLFDGIPYRGLGIASDLDMLPDQAREFAPVIRGIANGRSRVIIRQRGYVIREQWVPSGPFALTDLYPTASNGDIEVTVEGPDGQRQVYTQSFSSVPYMLREGQQSYSVYAGQYRPAQSAAMQQTPTFIQASLRRGLSGSTTLFGGSLLSDQYNAGLLGFAHDFAGFGAISIDMTHARSDAMGRERTTSTGQSLRFRYSKSLTATDTNLSLIGYRYSTGGYYSFKEALDSRSNERSLDTYRNGHMKSNFSANISQQLGGYGGMYANISKTAYWGRSDADTSIQLGYSASAGNISYTLGLAVSKGATLDDRSLSLSISMPLGGTRNQRITADLNQSSSGAVSRTATLSGNALQDDTLSYSAGVSQQVTSAQRQTGTTVAAQYDAPSAILRGAYNQTAGSRQMDMGVEGSVVAYGSDLIFSQPLGETNVIVATPGAADVAITNTRGVRTDSKGYTVVPQALPYRKNRVSLDTQTIPADVDIAEPVQEVIPNRGAFVLTDFDIRRGRRILFRIIDGQGQPAPFAARAELFTTDGRPVGNTLVADNGRAFLTGVPDQAQLVISVDGRPWCSLHVTQDEVAQEKGGITQLNMQCQRAAIGSGAKDQSS</sequence>
<dbReference type="RefSeq" id="WP_054911955.1">
    <property type="nucleotide sequence ID" value="NZ_BQIO01000013.1"/>
</dbReference>
<evidence type="ECO:0000256" key="11">
    <source>
        <dbReference type="SAM" id="SignalP"/>
    </source>
</evidence>
<evidence type="ECO:0000256" key="5">
    <source>
        <dbReference type="ARBA" id="ARBA00022558"/>
    </source>
</evidence>
<evidence type="ECO:0000256" key="4">
    <source>
        <dbReference type="ARBA" id="ARBA00022452"/>
    </source>
</evidence>
<evidence type="ECO:0000256" key="10">
    <source>
        <dbReference type="RuleBase" id="RU003884"/>
    </source>
</evidence>
<organism evidence="13 14">
    <name type="scientific">Pseudomonas juntendi</name>
    <dbReference type="NCBI Taxonomy" id="2666183"/>
    <lineage>
        <taxon>Bacteria</taxon>
        <taxon>Pseudomonadati</taxon>
        <taxon>Pseudomonadota</taxon>
        <taxon>Gammaproteobacteria</taxon>
        <taxon>Pseudomonadales</taxon>
        <taxon>Pseudomonadaceae</taxon>
        <taxon>Pseudomonas</taxon>
    </lineage>
</organism>
<dbReference type="PROSITE" id="PS01151">
    <property type="entry name" value="FIMBRIAL_USHER"/>
    <property type="match status" value="1"/>
</dbReference>
<dbReference type="AlphaFoldDB" id="A0A7W2KF33"/>
<evidence type="ECO:0000256" key="6">
    <source>
        <dbReference type="ARBA" id="ARBA00022692"/>
    </source>
</evidence>
<comment type="similarity">
    <text evidence="2 10">Belongs to the fimbrial export usher family.</text>
</comment>